<sequence>MYKETTIRIVVQHHSCCCCCNKCQYNVVFIVWTNKFAAILIRYSEHICSQHFYSTQFQLRIVKNRMKFHRRTCDAILS</sequence>
<gene>
    <name evidence="1" type="ORF">MENT_LOCUS63391</name>
</gene>
<dbReference type="Proteomes" id="UP000580250">
    <property type="component" value="Unassembled WGS sequence"/>
</dbReference>
<comment type="caution">
    <text evidence="1">The sequence shown here is derived from an EMBL/GenBank/DDBJ whole genome shotgun (WGS) entry which is preliminary data.</text>
</comment>
<name>A0A6V7YEL2_MELEN</name>
<evidence type="ECO:0000313" key="1">
    <source>
        <dbReference type="EMBL" id="CAD2209257.1"/>
    </source>
</evidence>
<accession>A0A6V7YEL2</accession>
<proteinExistence type="predicted"/>
<organism evidence="1 2">
    <name type="scientific">Meloidogyne enterolobii</name>
    <name type="common">Root-knot nematode worm</name>
    <name type="synonym">Meloidogyne mayaguensis</name>
    <dbReference type="NCBI Taxonomy" id="390850"/>
    <lineage>
        <taxon>Eukaryota</taxon>
        <taxon>Metazoa</taxon>
        <taxon>Ecdysozoa</taxon>
        <taxon>Nematoda</taxon>
        <taxon>Chromadorea</taxon>
        <taxon>Rhabditida</taxon>
        <taxon>Tylenchina</taxon>
        <taxon>Tylenchomorpha</taxon>
        <taxon>Tylenchoidea</taxon>
        <taxon>Meloidogynidae</taxon>
        <taxon>Meloidogyninae</taxon>
        <taxon>Meloidogyne</taxon>
    </lineage>
</organism>
<dbReference type="AlphaFoldDB" id="A0A6V7YEL2"/>
<reference evidence="1 2" key="1">
    <citation type="submission" date="2020-08" db="EMBL/GenBank/DDBJ databases">
        <authorList>
            <person name="Koutsovoulos G."/>
            <person name="Danchin GJ E."/>
        </authorList>
    </citation>
    <scope>NUCLEOTIDE SEQUENCE [LARGE SCALE GENOMIC DNA]</scope>
</reference>
<evidence type="ECO:0000313" key="2">
    <source>
        <dbReference type="Proteomes" id="UP000580250"/>
    </source>
</evidence>
<dbReference type="EMBL" id="CAJEWN010004083">
    <property type="protein sequence ID" value="CAD2209257.1"/>
    <property type="molecule type" value="Genomic_DNA"/>
</dbReference>
<protein>
    <submittedName>
        <fullName evidence="1">Uncharacterized protein</fullName>
    </submittedName>
</protein>